<accession>A0A3G2L9A5</accession>
<sequence length="246" mass="29155">MNKENTYELGQTYIRFDFKANEEFKIALERYLLHKGKKYANEFYHKELVYEEFYFIVETEEGSLKSRLKIFGKIAVGALIAYGGIRAGADYLIRDNRRITNLIVEDIANEPNINPNSIGRVERRLGVPGKLKRLYDDIQHLESNRENLTEQEQRDLINRISNRYDNLINELDQPVVEQIQDDLEQKDIYPQIRQLREQNRLPINNDDYQLPRLRAIREDEDYELRNEVLLIGEDEIDGEPNLPRPN</sequence>
<name>A0A3G2L9A5_9FLAO</name>
<dbReference type="RefSeq" id="WP_121849835.1">
    <property type="nucleotide sequence ID" value="NZ_CP032050.1"/>
</dbReference>
<dbReference type="Proteomes" id="UP000276309">
    <property type="component" value="Chromosome"/>
</dbReference>
<organism evidence="2 3">
    <name type="scientific">Euzebyella marina</name>
    <dbReference type="NCBI Taxonomy" id="1761453"/>
    <lineage>
        <taxon>Bacteria</taxon>
        <taxon>Pseudomonadati</taxon>
        <taxon>Bacteroidota</taxon>
        <taxon>Flavobacteriia</taxon>
        <taxon>Flavobacteriales</taxon>
        <taxon>Flavobacteriaceae</taxon>
        <taxon>Euzebyella</taxon>
    </lineage>
</organism>
<dbReference type="AlphaFoldDB" id="A0A3G2L9A5"/>
<dbReference type="KEGG" id="emar:D1013_16270"/>
<reference evidence="2 3" key="1">
    <citation type="submission" date="2018-08" db="EMBL/GenBank/DDBJ databases">
        <title>The reduced genetic potential of extracellular carbohydrate catabolism in Euzebyella marina RN62, a Flavobacteriia bacterium isolated from the hadal water.</title>
        <authorList>
            <person name="Xue C."/>
        </authorList>
    </citation>
    <scope>NUCLEOTIDE SEQUENCE [LARGE SCALE GENOMIC DNA]</scope>
    <source>
        <strain evidence="2 3">RN62</strain>
    </source>
</reference>
<dbReference type="EMBL" id="CP032050">
    <property type="protein sequence ID" value="AYN68824.1"/>
    <property type="molecule type" value="Genomic_DNA"/>
</dbReference>
<dbReference type="OrthoDB" id="9181066at2"/>
<protein>
    <submittedName>
        <fullName evidence="2">Uncharacterized protein</fullName>
    </submittedName>
</protein>
<gene>
    <name evidence="2" type="ORF">D1013_16270</name>
</gene>
<keyword evidence="3" id="KW-1185">Reference proteome</keyword>
<keyword evidence="1" id="KW-0175">Coiled coil</keyword>
<evidence type="ECO:0000256" key="1">
    <source>
        <dbReference type="SAM" id="Coils"/>
    </source>
</evidence>
<evidence type="ECO:0000313" key="2">
    <source>
        <dbReference type="EMBL" id="AYN68824.1"/>
    </source>
</evidence>
<evidence type="ECO:0000313" key="3">
    <source>
        <dbReference type="Proteomes" id="UP000276309"/>
    </source>
</evidence>
<proteinExistence type="predicted"/>
<feature type="coiled-coil region" evidence="1">
    <location>
        <begin position="131"/>
        <end position="170"/>
    </location>
</feature>